<evidence type="ECO:0000256" key="3">
    <source>
        <dbReference type="ARBA" id="ARBA00022692"/>
    </source>
</evidence>
<evidence type="ECO:0000256" key="6">
    <source>
        <dbReference type="SAM" id="Phobius"/>
    </source>
</evidence>
<dbReference type="Proteomes" id="UP000006804">
    <property type="component" value="Chromosome"/>
</dbReference>
<name>F7YTR2_9THEM</name>
<dbReference type="PANTHER" id="PTHR47089:SF1">
    <property type="entry name" value="GUANOSINE ABC TRANSPORTER PERMEASE PROTEIN NUPP"/>
    <property type="match status" value="1"/>
</dbReference>
<dbReference type="AlphaFoldDB" id="F7YTR2"/>
<accession>F7YTR2</accession>
<dbReference type="EMBL" id="CP002351">
    <property type="protein sequence ID" value="AEH51291.1"/>
    <property type="molecule type" value="Genomic_DNA"/>
</dbReference>
<feature type="transmembrane region" description="Helical" evidence="6">
    <location>
        <begin position="107"/>
        <end position="130"/>
    </location>
</feature>
<dbReference type="STRING" id="688269.Theth_1219"/>
<protein>
    <submittedName>
        <fullName evidence="7">Inner-membrane translocator</fullName>
    </submittedName>
</protein>
<comment type="subcellular location">
    <subcellularLocation>
        <location evidence="1">Cell membrane</location>
        <topology evidence="1">Multi-pass membrane protein</topology>
    </subcellularLocation>
</comment>
<dbReference type="PANTHER" id="PTHR47089">
    <property type="entry name" value="ABC TRANSPORTER, PERMEASE PROTEIN"/>
    <property type="match status" value="1"/>
</dbReference>
<dbReference type="GO" id="GO:0022857">
    <property type="term" value="F:transmembrane transporter activity"/>
    <property type="evidence" value="ECO:0007669"/>
    <property type="project" value="InterPro"/>
</dbReference>
<keyword evidence="8" id="KW-1185">Reference proteome</keyword>
<proteinExistence type="predicted"/>
<sequence precursor="true">MKGKLAFLELARFAITILIALLVGYIFLSFTTDNPNEAFRFFISGPLSTQRRFFEFLNNATPLIATGLANALVFQAKIFNIGAEGQFFFGAFGAMLCALTFPRISYIHLLLTLLTGAAFGAIWATVPAMFKAKWKASELVSSLMMNYISYYLVLFLVNNYFRDKAAGALVSYRFPETAWLATLTWYRLNSGLFINLALAFLIGFIVYRSKFGYQIRIVGANKKFAFFSGIETSSVVFWVQILSGAIAGFGGAIEISAMYRRFVWQSLPGYGFDGIIVAILARNNPLLVPLSALFIAYLRTGANVMARTTGIAPEIVIVLQAIMIFLITAEALLEKFKTKVIEKEAMKGE</sequence>
<dbReference type="KEGG" id="tta:Theth_1219"/>
<keyword evidence="4 6" id="KW-1133">Transmembrane helix</keyword>
<feature type="transmembrane region" description="Helical" evidence="6">
    <location>
        <begin position="185"/>
        <end position="207"/>
    </location>
</feature>
<feature type="transmembrane region" description="Helical" evidence="6">
    <location>
        <begin position="81"/>
        <end position="101"/>
    </location>
</feature>
<dbReference type="Pfam" id="PF02653">
    <property type="entry name" value="BPD_transp_2"/>
    <property type="match status" value="1"/>
</dbReference>
<dbReference type="PATRIC" id="fig|688269.3.peg.1256"/>
<feature type="transmembrane region" description="Helical" evidence="6">
    <location>
        <begin position="235"/>
        <end position="255"/>
    </location>
</feature>
<evidence type="ECO:0000256" key="4">
    <source>
        <dbReference type="ARBA" id="ARBA00022989"/>
    </source>
</evidence>
<dbReference type="InterPro" id="IPR001851">
    <property type="entry name" value="ABC_transp_permease"/>
</dbReference>
<dbReference type="eggNOG" id="COG4603">
    <property type="taxonomic scope" value="Bacteria"/>
</dbReference>
<dbReference type="HOGENOM" id="CLU_040769_0_3_0"/>
<organism evidence="7 8">
    <name type="scientific">Pseudothermotoga thermarum DSM 5069</name>
    <dbReference type="NCBI Taxonomy" id="688269"/>
    <lineage>
        <taxon>Bacteria</taxon>
        <taxon>Thermotogati</taxon>
        <taxon>Thermotogota</taxon>
        <taxon>Thermotogae</taxon>
        <taxon>Thermotogales</taxon>
        <taxon>Thermotogaceae</taxon>
        <taxon>Pseudothermotoga</taxon>
    </lineage>
</organism>
<dbReference type="RefSeq" id="WP_013932510.1">
    <property type="nucleotide sequence ID" value="NC_015707.1"/>
</dbReference>
<reference evidence="7 8" key="1">
    <citation type="submission" date="2010-11" db="EMBL/GenBank/DDBJ databases">
        <title>The complete genome of Thermotoga thermarum DSM 5069.</title>
        <authorList>
            <consortium name="US DOE Joint Genome Institute (JGI-PGF)"/>
            <person name="Lucas S."/>
            <person name="Copeland A."/>
            <person name="Lapidus A."/>
            <person name="Bruce D."/>
            <person name="Goodwin L."/>
            <person name="Pitluck S."/>
            <person name="Kyrpides N."/>
            <person name="Mavromatis K."/>
            <person name="Ivanova N."/>
            <person name="Zeytun A."/>
            <person name="Brettin T."/>
            <person name="Detter J.C."/>
            <person name="Tapia R."/>
            <person name="Han C."/>
            <person name="Land M."/>
            <person name="Hauser L."/>
            <person name="Markowitz V."/>
            <person name="Cheng J.-F."/>
            <person name="Hugenholtz P."/>
            <person name="Woyke T."/>
            <person name="Wu D."/>
            <person name="Spring S."/>
            <person name="Schroeder M."/>
            <person name="Brambilla E."/>
            <person name="Klenk H.-P."/>
            <person name="Eisen J.A."/>
        </authorList>
    </citation>
    <scope>NUCLEOTIDE SEQUENCE [LARGE SCALE GENOMIC DNA]</scope>
    <source>
        <strain evidence="7 8">DSM 5069</strain>
    </source>
</reference>
<keyword evidence="3 6" id="KW-0812">Transmembrane</keyword>
<dbReference type="GO" id="GO:0005886">
    <property type="term" value="C:plasma membrane"/>
    <property type="evidence" value="ECO:0007669"/>
    <property type="project" value="UniProtKB-SubCell"/>
</dbReference>
<feature type="transmembrane region" description="Helical" evidence="6">
    <location>
        <begin position="275"/>
        <end position="298"/>
    </location>
</feature>
<feature type="transmembrane region" description="Helical" evidence="6">
    <location>
        <begin position="7"/>
        <end position="28"/>
    </location>
</feature>
<evidence type="ECO:0000256" key="2">
    <source>
        <dbReference type="ARBA" id="ARBA00022475"/>
    </source>
</evidence>
<dbReference type="CDD" id="cd06580">
    <property type="entry name" value="TM_PBP1_transp_TpRbsC_like"/>
    <property type="match status" value="1"/>
</dbReference>
<dbReference type="OrthoDB" id="45037at2"/>
<keyword evidence="5 6" id="KW-0472">Membrane</keyword>
<feature type="transmembrane region" description="Helical" evidence="6">
    <location>
        <begin position="310"/>
        <end position="329"/>
    </location>
</feature>
<evidence type="ECO:0000313" key="8">
    <source>
        <dbReference type="Proteomes" id="UP000006804"/>
    </source>
</evidence>
<keyword evidence="2" id="KW-1003">Cell membrane</keyword>
<gene>
    <name evidence="7" type="ORF">Theth_1219</name>
</gene>
<evidence type="ECO:0000313" key="7">
    <source>
        <dbReference type="EMBL" id="AEH51291.1"/>
    </source>
</evidence>
<evidence type="ECO:0000256" key="1">
    <source>
        <dbReference type="ARBA" id="ARBA00004651"/>
    </source>
</evidence>
<feature type="transmembrane region" description="Helical" evidence="6">
    <location>
        <begin position="142"/>
        <end position="161"/>
    </location>
</feature>
<evidence type="ECO:0000256" key="5">
    <source>
        <dbReference type="ARBA" id="ARBA00023136"/>
    </source>
</evidence>